<reference evidence="1 2" key="1">
    <citation type="submission" date="2017-04" db="EMBL/GenBank/DDBJ databases">
        <title>Draft Aigarchaeota genome from a New Zealand hot spring.</title>
        <authorList>
            <person name="Reysenbach A.-L."/>
            <person name="Donaho J.A."/>
            <person name="Gerhart J."/>
            <person name="Kelley J.F."/>
            <person name="Kouba K."/>
            <person name="Podar M."/>
            <person name="Stott M."/>
        </authorList>
    </citation>
    <scope>NUCLEOTIDE SEQUENCE [LARGE SCALE GENOMIC DNA]</scope>
    <source>
        <strain evidence="1">NZ13_MG1</strain>
    </source>
</reference>
<organism evidence="1 2">
    <name type="scientific">Candidatus Terraquivivens tikiterensis</name>
    <dbReference type="NCBI Taxonomy" id="1980982"/>
    <lineage>
        <taxon>Archaea</taxon>
        <taxon>Nitrososphaerota</taxon>
        <taxon>Candidatus Wolframiiraptoraceae</taxon>
        <taxon>Candidatus Terraquivivens</taxon>
    </lineage>
</organism>
<gene>
    <name evidence="1" type="ORF">B9J98_05240</name>
</gene>
<evidence type="ECO:0000313" key="2">
    <source>
        <dbReference type="Proteomes" id="UP000244066"/>
    </source>
</evidence>
<comment type="caution">
    <text evidence="1">The sequence shown here is derived from an EMBL/GenBank/DDBJ whole genome shotgun (WGS) entry which is preliminary data.</text>
</comment>
<evidence type="ECO:0000313" key="1">
    <source>
        <dbReference type="EMBL" id="PUA31899.1"/>
    </source>
</evidence>
<name>A0A2R7Y3A0_9ARCH</name>
<dbReference type="Gene3D" id="1.10.40.30">
    <property type="entry name" value="Fumarase/aspartase (C-terminal domain)"/>
    <property type="match status" value="1"/>
</dbReference>
<dbReference type="AlphaFoldDB" id="A0A2R7Y3A0"/>
<protein>
    <submittedName>
        <fullName evidence="1">Uncharacterized protein</fullName>
    </submittedName>
</protein>
<sequence>MDFESIGYEVIARVVNKMLRDRRSIREALVEELGTNPSEVYRILDFNRLTRPGILKINKR</sequence>
<accession>A0A2R7Y3A0</accession>
<dbReference type="Proteomes" id="UP000244066">
    <property type="component" value="Unassembled WGS sequence"/>
</dbReference>
<dbReference type="EMBL" id="NDWU01000012">
    <property type="protein sequence ID" value="PUA31899.1"/>
    <property type="molecule type" value="Genomic_DNA"/>
</dbReference>
<proteinExistence type="predicted"/>